<proteinExistence type="predicted"/>
<dbReference type="RefSeq" id="WP_256707047.1">
    <property type="nucleotide sequence ID" value="NZ_CP101914.1"/>
</dbReference>
<evidence type="ECO:0000313" key="3">
    <source>
        <dbReference type="Proteomes" id="UP001059773"/>
    </source>
</evidence>
<name>A0ABY5JN49_9BACI</name>
<evidence type="ECO:0000313" key="2">
    <source>
        <dbReference type="EMBL" id="UUI01727.1"/>
    </source>
</evidence>
<organism evidence="2 3">
    <name type="scientific">Oceanobacillus jeddahense</name>
    <dbReference type="NCBI Taxonomy" id="1462527"/>
    <lineage>
        <taxon>Bacteria</taxon>
        <taxon>Bacillati</taxon>
        <taxon>Bacillota</taxon>
        <taxon>Bacilli</taxon>
        <taxon>Bacillales</taxon>
        <taxon>Bacillaceae</taxon>
        <taxon>Oceanobacillus</taxon>
    </lineage>
</organism>
<sequence>MRKNNAILISIIILAVIIGVFGQDFAYFLNWISDDLEPVYNLTVLTVISVSLFLIAILMTCFQYIRGKIGTKQLGLFMFLSLIVGLVISGWSIFVLAMWWG</sequence>
<dbReference type="Proteomes" id="UP001059773">
    <property type="component" value="Chromosome"/>
</dbReference>
<evidence type="ECO:0000256" key="1">
    <source>
        <dbReference type="SAM" id="Phobius"/>
    </source>
</evidence>
<feature type="transmembrane region" description="Helical" evidence="1">
    <location>
        <begin position="74"/>
        <end position="100"/>
    </location>
</feature>
<dbReference type="EMBL" id="CP101914">
    <property type="protein sequence ID" value="UUI01727.1"/>
    <property type="molecule type" value="Genomic_DNA"/>
</dbReference>
<gene>
    <name evidence="2" type="ORF">NP439_16955</name>
</gene>
<keyword evidence="1" id="KW-0472">Membrane</keyword>
<keyword evidence="1" id="KW-1133">Transmembrane helix</keyword>
<accession>A0ABY5JN49</accession>
<keyword evidence="1" id="KW-0812">Transmembrane</keyword>
<keyword evidence="3" id="KW-1185">Reference proteome</keyword>
<feature type="transmembrane region" description="Helical" evidence="1">
    <location>
        <begin position="38"/>
        <end position="62"/>
    </location>
</feature>
<protein>
    <submittedName>
        <fullName evidence="2">Uncharacterized protein</fullName>
    </submittedName>
</protein>
<reference evidence="2" key="1">
    <citation type="submission" date="2022-07" db="EMBL/GenBank/DDBJ databases">
        <title>FELIX.</title>
        <authorList>
            <person name="Wan K.H."/>
            <person name="Park S."/>
            <person name="Lawrence Q."/>
            <person name="Eichenberger J.P."/>
            <person name="Booth B.W."/>
            <person name="Piaggio A.J."/>
            <person name="Chandler J.C."/>
            <person name="Franklin A.B."/>
            <person name="Celniker S.E."/>
        </authorList>
    </citation>
    <scope>NUCLEOTIDE SEQUENCE</scope>
    <source>
        <strain evidence="2">QA-1986 374</strain>
    </source>
</reference>